<accession>A0ABW1DHW2</accession>
<evidence type="ECO:0000313" key="2">
    <source>
        <dbReference type="Proteomes" id="UP001595979"/>
    </source>
</evidence>
<evidence type="ECO:0000313" key="1">
    <source>
        <dbReference type="EMBL" id="MFC5847727.1"/>
    </source>
</evidence>
<sequence>MAREARFARYEWALWPDGSLLAAANEFVGHMFYIRRLEHRFWGGETLIVDLTDNDFLEDTAPGPRHHRRVLRLTWTSRIFALESYDEFYAGPFGTHHPARQGVPPSNLFEVTNDPDPWIEEILAENNNTDAFPPYGVPVMVGGHSQGTEGDVRVTGRFFAPHAPLSDGGRELVFL</sequence>
<organism evidence="1 2">
    <name type="scientific">Deinococcus petrolearius</name>
    <dbReference type="NCBI Taxonomy" id="1751295"/>
    <lineage>
        <taxon>Bacteria</taxon>
        <taxon>Thermotogati</taxon>
        <taxon>Deinococcota</taxon>
        <taxon>Deinococci</taxon>
        <taxon>Deinococcales</taxon>
        <taxon>Deinococcaceae</taxon>
        <taxon>Deinococcus</taxon>
    </lineage>
</organism>
<keyword evidence="2" id="KW-1185">Reference proteome</keyword>
<proteinExistence type="predicted"/>
<protein>
    <submittedName>
        <fullName evidence="1">Uncharacterized protein</fullName>
    </submittedName>
</protein>
<name>A0ABW1DHW2_9DEIO</name>
<dbReference type="Proteomes" id="UP001595979">
    <property type="component" value="Unassembled WGS sequence"/>
</dbReference>
<dbReference type="EMBL" id="JBHSOH010000005">
    <property type="protein sequence ID" value="MFC5847727.1"/>
    <property type="molecule type" value="Genomic_DNA"/>
</dbReference>
<comment type="caution">
    <text evidence="1">The sequence shown here is derived from an EMBL/GenBank/DDBJ whole genome shotgun (WGS) entry which is preliminary data.</text>
</comment>
<reference evidence="2" key="1">
    <citation type="journal article" date="2019" name="Int. J. Syst. Evol. Microbiol.">
        <title>The Global Catalogue of Microorganisms (GCM) 10K type strain sequencing project: providing services to taxonomists for standard genome sequencing and annotation.</title>
        <authorList>
            <consortium name="The Broad Institute Genomics Platform"/>
            <consortium name="The Broad Institute Genome Sequencing Center for Infectious Disease"/>
            <person name="Wu L."/>
            <person name="Ma J."/>
        </authorList>
    </citation>
    <scope>NUCLEOTIDE SEQUENCE [LARGE SCALE GENOMIC DNA]</scope>
    <source>
        <strain evidence="2">CGMCC 1.15053</strain>
    </source>
</reference>
<gene>
    <name evidence="1" type="ORF">ACFPQ6_05340</name>
</gene>
<dbReference type="RefSeq" id="WP_380047114.1">
    <property type="nucleotide sequence ID" value="NZ_JBHSOH010000005.1"/>
</dbReference>